<feature type="domain" description="LIM zinc-binding" evidence="7">
    <location>
        <begin position="1"/>
        <end position="65"/>
    </location>
</feature>
<organism evidence="10">
    <name type="scientific">Schistosoma curassoni</name>
    <dbReference type="NCBI Taxonomy" id="6186"/>
    <lineage>
        <taxon>Eukaryota</taxon>
        <taxon>Metazoa</taxon>
        <taxon>Spiralia</taxon>
        <taxon>Lophotrochozoa</taxon>
        <taxon>Platyhelminthes</taxon>
        <taxon>Trematoda</taxon>
        <taxon>Digenea</taxon>
        <taxon>Strigeidida</taxon>
        <taxon>Schistosomatoidea</taxon>
        <taxon>Schistosomatidae</taxon>
        <taxon>Schistosoma</taxon>
    </lineage>
</organism>
<evidence type="ECO:0000259" key="7">
    <source>
        <dbReference type="PROSITE" id="PS50023"/>
    </source>
</evidence>
<keyword evidence="2" id="KW-0677">Repeat</keyword>
<keyword evidence="3" id="KW-0863">Zinc-finger</keyword>
<dbReference type="SMART" id="SM00132">
    <property type="entry name" value="LIM"/>
    <property type="match status" value="1"/>
</dbReference>
<dbReference type="WBParaSite" id="SCUD_0002160301-mRNA-1">
    <property type="protein sequence ID" value="SCUD_0002160301-mRNA-1"/>
    <property type="gene ID" value="SCUD_0002160301"/>
</dbReference>
<dbReference type="GO" id="GO:0003712">
    <property type="term" value="F:transcription coregulator activity"/>
    <property type="evidence" value="ECO:0007669"/>
    <property type="project" value="TreeGrafter"/>
</dbReference>
<evidence type="ECO:0000313" key="9">
    <source>
        <dbReference type="Proteomes" id="UP000279833"/>
    </source>
</evidence>
<dbReference type="SUPFAM" id="SSF57716">
    <property type="entry name" value="Glucocorticoid receptor-like (DNA-binding domain)"/>
    <property type="match status" value="1"/>
</dbReference>
<proteinExistence type="predicted"/>
<gene>
    <name evidence="8" type="ORF">SCUD_LOCUS21600</name>
</gene>
<dbReference type="Proteomes" id="UP000279833">
    <property type="component" value="Unassembled WGS sequence"/>
</dbReference>
<accession>A0A183L2P6</accession>
<dbReference type="GO" id="GO:0008270">
    <property type="term" value="F:zinc ion binding"/>
    <property type="evidence" value="ECO:0007669"/>
    <property type="project" value="UniProtKB-KW"/>
</dbReference>
<keyword evidence="9" id="KW-1185">Reference proteome</keyword>
<dbReference type="PROSITE" id="PS50023">
    <property type="entry name" value="LIM_DOMAIN_2"/>
    <property type="match status" value="1"/>
</dbReference>
<dbReference type="Gene3D" id="2.10.110.10">
    <property type="entry name" value="Cysteine Rich Protein"/>
    <property type="match status" value="1"/>
</dbReference>
<dbReference type="FunFam" id="2.10.110.10:FF:000013">
    <property type="entry name" value="Four and a half LIM domains 1"/>
    <property type="match status" value="1"/>
</dbReference>
<dbReference type="GO" id="GO:0005634">
    <property type="term" value="C:nucleus"/>
    <property type="evidence" value="ECO:0007669"/>
    <property type="project" value="TreeGrafter"/>
</dbReference>
<dbReference type="EMBL" id="UZAK01046892">
    <property type="protein sequence ID" value="VDP75910.1"/>
    <property type="molecule type" value="Genomic_DNA"/>
</dbReference>
<dbReference type="InterPro" id="IPR001781">
    <property type="entry name" value="Znf_LIM"/>
</dbReference>
<keyword evidence="4 6" id="KW-0862">Zinc</keyword>
<evidence type="ECO:0000256" key="1">
    <source>
        <dbReference type="ARBA" id="ARBA00022723"/>
    </source>
</evidence>
<protein>
    <submittedName>
        <fullName evidence="10">LIM zinc-binding domain-containing protein</fullName>
    </submittedName>
</protein>
<evidence type="ECO:0000256" key="2">
    <source>
        <dbReference type="ARBA" id="ARBA00022737"/>
    </source>
</evidence>
<dbReference type="CDD" id="cd09430">
    <property type="entry name" value="LIM5_LIMPETin"/>
    <property type="match status" value="1"/>
</dbReference>
<reference evidence="8 9" key="2">
    <citation type="submission" date="2018-11" db="EMBL/GenBank/DDBJ databases">
        <authorList>
            <consortium name="Pathogen Informatics"/>
        </authorList>
    </citation>
    <scope>NUCLEOTIDE SEQUENCE [LARGE SCALE GENOMIC DNA]</scope>
    <source>
        <strain evidence="8">Dakar</strain>
        <strain evidence="9">Dakar, Senegal</strain>
    </source>
</reference>
<dbReference type="STRING" id="6186.A0A183L2P6"/>
<keyword evidence="1 6" id="KW-0479">Metal-binding</keyword>
<evidence type="ECO:0000256" key="6">
    <source>
        <dbReference type="PROSITE-ProRule" id="PRU00125"/>
    </source>
</evidence>
<keyword evidence="5 6" id="KW-0440">LIM domain</keyword>
<sequence>MSTCCYYIYIYYQVIRRGGVTYKGNPWHKECFTCTSCSKQLAGLKFTSKDEQPYCADCYGELFAKKCTKCTKPITGYWSSRTPLVWTEGFLAPLDGSSISTKLVKASDNHFSSSQFRKQQ</sequence>
<dbReference type="AlphaFoldDB" id="A0A183L2P6"/>
<dbReference type="Pfam" id="PF00412">
    <property type="entry name" value="LIM"/>
    <property type="match status" value="1"/>
</dbReference>
<reference evidence="10" key="1">
    <citation type="submission" date="2016-06" db="UniProtKB">
        <authorList>
            <consortium name="WormBaseParasite"/>
        </authorList>
    </citation>
    <scope>IDENTIFICATION</scope>
</reference>
<evidence type="ECO:0000256" key="3">
    <source>
        <dbReference type="ARBA" id="ARBA00022771"/>
    </source>
</evidence>
<dbReference type="GO" id="GO:0030018">
    <property type="term" value="C:Z disc"/>
    <property type="evidence" value="ECO:0007669"/>
    <property type="project" value="TreeGrafter"/>
</dbReference>
<dbReference type="PANTHER" id="PTHR24205:SF4">
    <property type="entry name" value="PROTEIN ESPINAS"/>
    <property type="match status" value="1"/>
</dbReference>
<evidence type="ECO:0000313" key="8">
    <source>
        <dbReference type="EMBL" id="VDP75910.1"/>
    </source>
</evidence>
<name>A0A183L2P6_9TREM</name>
<evidence type="ECO:0000313" key="10">
    <source>
        <dbReference type="WBParaSite" id="SCUD_0002160301-mRNA-1"/>
    </source>
</evidence>
<evidence type="ECO:0000256" key="5">
    <source>
        <dbReference type="ARBA" id="ARBA00023038"/>
    </source>
</evidence>
<dbReference type="PANTHER" id="PTHR24205">
    <property type="entry name" value="FOUR AND A HALF LIM DOMAINS PROTEIN"/>
    <property type="match status" value="1"/>
</dbReference>
<evidence type="ECO:0000256" key="4">
    <source>
        <dbReference type="ARBA" id="ARBA00022833"/>
    </source>
</evidence>